<dbReference type="InterPro" id="IPR045724">
    <property type="entry name" value="DUF6078"/>
</dbReference>
<dbReference type="RefSeq" id="WP_007135087.1">
    <property type="nucleotide sequence ID" value="NZ_GL629647.1"/>
</dbReference>
<dbReference type="AlphaFoldDB" id="E6MQR8"/>
<dbReference type="EMBL" id="AEQO01000149">
    <property type="protein sequence ID" value="EFV04018.1"/>
    <property type="molecule type" value="Genomic_DNA"/>
</dbReference>
<accession>E6MQR8</accession>
<protein>
    <submittedName>
        <fullName evidence="1">Uncharacterized protein</fullName>
    </submittedName>
</protein>
<name>E6MQR8_9BACT</name>
<evidence type="ECO:0000313" key="1">
    <source>
        <dbReference type="EMBL" id="EFV04018.1"/>
    </source>
</evidence>
<sequence length="152" mass="18038">MTLEEYNQLDADFAHCSGEHCKQANECLRHTAHTMLTNNTQNWYMITNPNVIKTNGTCPLFMLDYKERYAWGISRIYDNVRTADLRKVRLSVMQCFGSATYYHVKEQLRAITEEEQQNIRNAFIINGYDGKSIEFDCYEEHYPTLMRMKHYK</sequence>
<dbReference type="HOGENOM" id="CLU_115284_2_0_10"/>
<keyword evidence="2" id="KW-1185">Reference proteome</keyword>
<reference evidence="1 2" key="1">
    <citation type="submission" date="2010-12" db="EMBL/GenBank/DDBJ databases">
        <authorList>
            <person name="Muzny D."/>
            <person name="Qin X."/>
            <person name="Deng J."/>
            <person name="Jiang H."/>
            <person name="Liu Y."/>
            <person name="Qu J."/>
            <person name="Song X.-Z."/>
            <person name="Zhang L."/>
            <person name="Thornton R."/>
            <person name="Coyle M."/>
            <person name="Francisco L."/>
            <person name="Jackson L."/>
            <person name="Javaid M."/>
            <person name="Korchina V."/>
            <person name="Kovar C."/>
            <person name="Mata R."/>
            <person name="Mathew T."/>
            <person name="Ngo R."/>
            <person name="Nguyen L."/>
            <person name="Nguyen N."/>
            <person name="Okwuonu G."/>
            <person name="Ongeri F."/>
            <person name="Pham C."/>
            <person name="Simmons D."/>
            <person name="Wilczek-Boney K."/>
            <person name="Hale W."/>
            <person name="Jakkamsetti A."/>
            <person name="Pham P."/>
            <person name="Ruth R."/>
            <person name="San Lucas F."/>
            <person name="Warren J."/>
            <person name="Zhang J."/>
            <person name="Zhao Z."/>
            <person name="Zhou C."/>
            <person name="Zhu D."/>
            <person name="Lee S."/>
            <person name="Bess C."/>
            <person name="Blankenburg K."/>
            <person name="Forbes L."/>
            <person name="Fu Q."/>
            <person name="Gubbala S."/>
            <person name="Hirani K."/>
            <person name="Jayaseelan J.C."/>
            <person name="Lara F."/>
            <person name="Munidasa M."/>
            <person name="Palculict T."/>
            <person name="Patil S."/>
            <person name="Pu L.-L."/>
            <person name="Saada N."/>
            <person name="Tang L."/>
            <person name="Weissenberger G."/>
            <person name="Zhu Y."/>
            <person name="Hemphill L."/>
            <person name="Shang Y."/>
            <person name="Youmans B."/>
            <person name="Ayvaz T."/>
            <person name="Ross M."/>
            <person name="Santibanez J."/>
            <person name="Aqrawi P."/>
            <person name="Gross S."/>
            <person name="Joshi V."/>
            <person name="Fowler G."/>
            <person name="Nazareth L."/>
            <person name="Reid J."/>
            <person name="Worley K."/>
            <person name="Petrosino J."/>
            <person name="Highlander S."/>
            <person name="Gibbs R."/>
        </authorList>
    </citation>
    <scope>NUCLEOTIDE SEQUENCE [LARGE SCALE GENOMIC DNA]</scope>
    <source>
        <strain evidence="1 2">DSM 15606</strain>
    </source>
</reference>
<evidence type="ECO:0000313" key="2">
    <source>
        <dbReference type="Proteomes" id="UP000003874"/>
    </source>
</evidence>
<comment type="caution">
    <text evidence="1">The sequence shown here is derived from an EMBL/GenBank/DDBJ whole genome shotgun (WGS) entry which is preliminary data.</text>
</comment>
<dbReference type="Proteomes" id="UP000003874">
    <property type="component" value="Unassembled WGS sequence"/>
</dbReference>
<proteinExistence type="predicted"/>
<organism evidence="1 2">
    <name type="scientific">Segatella salivae DSM 15606</name>
    <dbReference type="NCBI Taxonomy" id="888832"/>
    <lineage>
        <taxon>Bacteria</taxon>
        <taxon>Pseudomonadati</taxon>
        <taxon>Bacteroidota</taxon>
        <taxon>Bacteroidia</taxon>
        <taxon>Bacteroidales</taxon>
        <taxon>Prevotellaceae</taxon>
        <taxon>Segatella</taxon>
    </lineage>
</organism>
<dbReference type="STRING" id="888832.HMPREF9420_1836"/>
<dbReference type="Pfam" id="PF19555">
    <property type="entry name" value="DUF6078"/>
    <property type="match status" value="1"/>
</dbReference>
<dbReference type="OrthoDB" id="1070184at2"/>
<gene>
    <name evidence="1" type="ORF">HMPREF9420_1836</name>
</gene>